<feature type="region of interest" description="Disordered" evidence="1">
    <location>
        <begin position="206"/>
        <end position="231"/>
    </location>
</feature>
<dbReference type="PROSITE" id="PS50206">
    <property type="entry name" value="RHODANESE_3"/>
    <property type="match status" value="1"/>
</dbReference>
<feature type="domain" description="Rhodanese" evidence="2">
    <location>
        <begin position="59"/>
        <end position="202"/>
    </location>
</feature>
<organism evidence="3 4">
    <name type="scientific">Pycnococcus provasolii</name>
    <dbReference type="NCBI Taxonomy" id="41880"/>
    <lineage>
        <taxon>Eukaryota</taxon>
        <taxon>Viridiplantae</taxon>
        <taxon>Chlorophyta</taxon>
        <taxon>Pseudoscourfieldiophyceae</taxon>
        <taxon>Pseudoscourfieldiales</taxon>
        <taxon>Pycnococcaceae</taxon>
        <taxon>Pycnococcus</taxon>
    </lineage>
</organism>
<protein>
    <recommendedName>
        <fullName evidence="2">Rhodanese domain-containing protein</fullName>
    </recommendedName>
</protein>
<dbReference type="GO" id="GO:0009507">
    <property type="term" value="C:chloroplast"/>
    <property type="evidence" value="ECO:0007669"/>
    <property type="project" value="TreeGrafter"/>
</dbReference>
<dbReference type="PANTHER" id="PTHR44920">
    <property type="entry name" value="RHODANESE-LIKE DOMAIN-CONTAINING PROTEIN 14, CHLOROPLASTIC-RELATED"/>
    <property type="match status" value="1"/>
</dbReference>
<dbReference type="SMART" id="SM00450">
    <property type="entry name" value="RHOD"/>
    <property type="match status" value="1"/>
</dbReference>
<name>A0A830HYK3_9CHLO</name>
<dbReference type="PANTHER" id="PTHR44920:SF2">
    <property type="entry name" value="RHODANESE DOMAIN-CONTAINING PROTEIN"/>
    <property type="match status" value="1"/>
</dbReference>
<evidence type="ECO:0000256" key="1">
    <source>
        <dbReference type="SAM" id="MobiDB-lite"/>
    </source>
</evidence>
<evidence type="ECO:0000259" key="2">
    <source>
        <dbReference type="PROSITE" id="PS50206"/>
    </source>
</evidence>
<accession>A0A830HYK3</accession>
<feature type="region of interest" description="Disordered" evidence="1">
    <location>
        <begin position="1"/>
        <end position="31"/>
    </location>
</feature>
<sequence>MNRLFGGGGGGGAGAPKRVSPSEVRPSLGAGAPPWRDIHAYLKPRVRAISPPEASKLIANQRLVVLDVRFTPDYETWRLPDSLHCPYIVGGPLGPLSGLSLWEIGIPVGIRGGLKERNANFPQEAVDTLGSDAFSGKDVLVVCERGGSLVKPPIPKGKSGIEDTKSTSLQACYELAQCGVTGIRYIEGGLNQYYEEQETTNRVEVKGEGGERNPNATWPGDKEWFGYRQSS</sequence>
<dbReference type="InterPro" id="IPR043186">
    <property type="entry name" value="Str14"/>
</dbReference>
<comment type="caution">
    <text evidence="3">The sequence shown here is derived from an EMBL/GenBank/DDBJ whole genome shotgun (WGS) entry which is preliminary data.</text>
</comment>
<evidence type="ECO:0000313" key="3">
    <source>
        <dbReference type="EMBL" id="GHP11873.1"/>
    </source>
</evidence>
<dbReference type="InterPro" id="IPR001763">
    <property type="entry name" value="Rhodanese-like_dom"/>
</dbReference>
<dbReference type="Gene3D" id="3.40.250.10">
    <property type="entry name" value="Rhodanese-like domain"/>
    <property type="match status" value="1"/>
</dbReference>
<dbReference type="AlphaFoldDB" id="A0A830HYK3"/>
<keyword evidence="4" id="KW-1185">Reference proteome</keyword>
<dbReference type="OrthoDB" id="496335at2759"/>
<proteinExistence type="predicted"/>
<evidence type="ECO:0000313" key="4">
    <source>
        <dbReference type="Proteomes" id="UP000660262"/>
    </source>
</evidence>
<dbReference type="Proteomes" id="UP000660262">
    <property type="component" value="Unassembled WGS sequence"/>
</dbReference>
<gene>
    <name evidence="3" type="ORF">PPROV_001060000</name>
</gene>
<reference evidence="3" key="1">
    <citation type="submission" date="2020-10" db="EMBL/GenBank/DDBJ databases">
        <title>Unveiling of a novel bifunctional photoreceptor, Dualchrome1, isolated from a cosmopolitan green alga.</title>
        <authorList>
            <person name="Suzuki S."/>
            <person name="Kawachi M."/>
        </authorList>
    </citation>
    <scope>NUCLEOTIDE SEQUENCE</scope>
    <source>
        <strain evidence="3">NIES 2893</strain>
    </source>
</reference>
<feature type="compositionally biased region" description="Gly residues" evidence="1">
    <location>
        <begin position="1"/>
        <end position="14"/>
    </location>
</feature>
<dbReference type="InterPro" id="IPR036873">
    <property type="entry name" value="Rhodanese-like_dom_sf"/>
</dbReference>
<dbReference type="SUPFAM" id="SSF52821">
    <property type="entry name" value="Rhodanese/Cell cycle control phosphatase"/>
    <property type="match status" value="1"/>
</dbReference>
<dbReference type="EMBL" id="BNJQ01000037">
    <property type="protein sequence ID" value="GHP11873.1"/>
    <property type="molecule type" value="Genomic_DNA"/>
</dbReference>